<dbReference type="GO" id="GO:0016755">
    <property type="term" value="F:aminoacyltransferase activity"/>
    <property type="evidence" value="ECO:0007669"/>
    <property type="project" value="InterPro"/>
</dbReference>
<dbReference type="Proteomes" id="UP000183015">
    <property type="component" value="Unassembled WGS sequence"/>
</dbReference>
<organism evidence="4 5">
    <name type="scientific">Streptacidiphilus jiangxiensis</name>
    <dbReference type="NCBI Taxonomy" id="235985"/>
    <lineage>
        <taxon>Bacteria</taxon>
        <taxon>Bacillati</taxon>
        <taxon>Actinomycetota</taxon>
        <taxon>Actinomycetes</taxon>
        <taxon>Kitasatosporales</taxon>
        <taxon>Streptomycetaceae</taxon>
        <taxon>Streptacidiphilus</taxon>
    </lineage>
</organism>
<gene>
    <name evidence="4" type="ORF">SAMN05414137_114155</name>
</gene>
<evidence type="ECO:0000313" key="5">
    <source>
        <dbReference type="Proteomes" id="UP000183015"/>
    </source>
</evidence>
<proteinExistence type="inferred from homology"/>
<reference evidence="5" key="1">
    <citation type="submission" date="2016-10" db="EMBL/GenBank/DDBJ databases">
        <authorList>
            <person name="Varghese N."/>
        </authorList>
    </citation>
    <scope>NUCLEOTIDE SEQUENCE [LARGE SCALE GENOMIC DNA]</scope>
    <source>
        <strain evidence="5">DSM 45096 / BCRC 16803 / CGMCC 4.1857 / CIP 109030 / JCM 12277 / KCTC 19219 / NBRC 100920 / 33214</strain>
    </source>
</reference>
<evidence type="ECO:0000256" key="2">
    <source>
        <dbReference type="ARBA" id="ARBA00022679"/>
    </source>
</evidence>
<dbReference type="eggNOG" id="ENOG5033PIU">
    <property type="taxonomic scope" value="Bacteria"/>
</dbReference>
<dbReference type="Pfam" id="PF16715">
    <property type="entry name" value="CDPS"/>
    <property type="match status" value="1"/>
</dbReference>
<dbReference type="NCBIfam" id="TIGR04539">
    <property type="entry name" value="tRNA_cyclodipep"/>
    <property type="match status" value="1"/>
</dbReference>
<evidence type="ECO:0000256" key="1">
    <source>
        <dbReference type="ARBA" id="ARBA00006034"/>
    </source>
</evidence>
<dbReference type="STRING" id="235985.SAMN05414137_114155"/>
<sequence>MSTAAATFVVEPFSPASVDMVARRDHALLGISPWNSYYRPRRIEELVAWACREFRSVDVLVPGYEAAYTLMAGGMETLEAVHRARKVGPQLRNPAYRALQRAGIADWRQRVHSWTELANRPAYAALRAAAEEAYAHDPVVRDACRAVARTAVRHAAGGEERADAHMDLAARYALAELPLLLDTPAILSVPSSVFVYHRRIELVEPMVDGRSTRLAPAAGQGYAVVTPAGSLVEAA</sequence>
<dbReference type="OrthoDB" id="2895472at2"/>
<name>A0A1H7TRC3_STRJI</name>
<protein>
    <recommendedName>
        <fullName evidence="3">Cyclodipeptide synthase</fullName>
    </recommendedName>
</protein>
<accession>A0A1H7TRC3</accession>
<dbReference type="RefSeq" id="WP_042454865.1">
    <property type="nucleotide sequence ID" value="NZ_BBPN01000035.1"/>
</dbReference>
<evidence type="ECO:0000256" key="3">
    <source>
        <dbReference type="ARBA" id="ARBA00030771"/>
    </source>
</evidence>
<keyword evidence="5" id="KW-1185">Reference proteome</keyword>
<comment type="similarity">
    <text evidence="1">Belongs to the CDPS family.</text>
</comment>
<evidence type="ECO:0000313" key="4">
    <source>
        <dbReference type="EMBL" id="SEL87223.1"/>
    </source>
</evidence>
<dbReference type="EMBL" id="FOAZ01000014">
    <property type="protein sequence ID" value="SEL87223.1"/>
    <property type="molecule type" value="Genomic_DNA"/>
</dbReference>
<dbReference type="Gene3D" id="3.40.50.11710">
    <property type="entry name" value="Cyclodipeptide synthase"/>
    <property type="match status" value="1"/>
</dbReference>
<dbReference type="InterPro" id="IPR030903">
    <property type="entry name" value="CDPS"/>
</dbReference>
<dbReference type="InterPro" id="IPR038622">
    <property type="entry name" value="CDPS_sf"/>
</dbReference>
<dbReference type="AlphaFoldDB" id="A0A1H7TRC3"/>
<keyword evidence="2" id="KW-0808">Transferase</keyword>